<proteinExistence type="predicted"/>
<sequence length="246" mass="26485">MVAFKDTVRLLKKTYQGQDPTASSSDPDSFGDQQHEGASSRNKGAMVLIRMTLSTPSVWLLCTFFLFYLGSTVTISGWIVEFLYEARHGVLSKVGYVPAGFNGGCLLGRILLAEPTHRFGERRVVFIYCLLALALQLVFWLVPDIIAASIAVSFIGFFTGPLFATGISLGAKLFPEEIQSTALALVFVFAQMGGAIFPVITGVLSSNTGVKVLQPILVALLLATGISWLLVPRPKSVAGNSGLHQE</sequence>
<reference evidence="1" key="1">
    <citation type="submission" date="2022-08" db="EMBL/GenBank/DDBJ databases">
        <title>Genome Sequence of Lecanicillium fungicola.</title>
        <authorList>
            <person name="Buettner E."/>
        </authorList>
    </citation>
    <scope>NUCLEOTIDE SEQUENCE</scope>
    <source>
        <strain evidence="1">Babe33</strain>
    </source>
</reference>
<evidence type="ECO:0000313" key="1">
    <source>
        <dbReference type="EMBL" id="KAJ2971519.1"/>
    </source>
</evidence>
<name>A0ACC1MXH6_9HYPO</name>
<gene>
    <name evidence="1" type="ORF">NQ176_g7645</name>
</gene>
<evidence type="ECO:0000313" key="2">
    <source>
        <dbReference type="Proteomes" id="UP001143910"/>
    </source>
</evidence>
<comment type="caution">
    <text evidence="1">The sequence shown here is derived from an EMBL/GenBank/DDBJ whole genome shotgun (WGS) entry which is preliminary data.</text>
</comment>
<keyword evidence="2" id="KW-1185">Reference proteome</keyword>
<organism evidence="1 2">
    <name type="scientific">Zarea fungicola</name>
    <dbReference type="NCBI Taxonomy" id="93591"/>
    <lineage>
        <taxon>Eukaryota</taxon>
        <taxon>Fungi</taxon>
        <taxon>Dikarya</taxon>
        <taxon>Ascomycota</taxon>
        <taxon>Pezizomycotina</taxon>
        <taxon>Sordariomycetes</taxon>
        <taxon>Hypocreomycetidae</taxon>
        <taxon>Hypocreales</taxon>
        <taxon>Cordycipitaceae</taxon>
        <taxon>Zarea</taxon>
    </lineage>
</organism>
<protein>
    <submittedName>
        <fullName evidence="1">Uncharacterized protein</fullName>
    </submittedName>
</protein>
<dbReference type="EMBL" id="JANJQO010001327">
    <property type="protein sequence ID" value="KAJ2971519.1"/>
    <property type="molecule type" value="Genomic_DNA"/>
</dbReference>
<dbReference type="Proteomes" id="UP001143910">
    <property type="component" value="Unassembled WGS sequence"/>
</dbReference>
<accession>A0ACC1MXH6</accession>